<organism evidence="1 2">
    <name type="scientific">Dentiscutata erythropus</name>
    <dbReference type="NCBI Taxonomy" id="1348616"/>
    <lineage>
        <taxon>Eukaryota</taxon>
        <taxon>Fungi</taxon>
        <taxon>Fungi incertae sedis</taxon>
        <taxon>Mucoromycota</taxon>
        <taxon>Glomeromycotina</taxon>
        <taxon>Glomeromycetes</taxon>
        <taxon>Diversisporales</taxon>
        <taxon>Gigasporaceae</taxon>
        <taxon>Dentiscutata</taxon>
    </lineage>
</organism>
<reference evidence="1" key="1">
    <citation type="submission" date="2021-06" db="EMBL/GenBank/DDBJ databases">
        <authorList>
            <person name="Kallberg Y."/>
            <person name="Tangrot J."/>
            <person name="Rosling A."/>
        </authorList>
    </citation>
    <scope>NUCLEOTIDE SEQUENCE</scope>
    <source>
        <strain evidence="1">MA453B</strain>
    </source>
</reference>
<sequence>MDKHKVFTTYQKSSKIGGADRTFEASLDNFKPIDYQPVDNNLGCYNQVGYGYNLGIGVEIDKKNYLKSADIDEDKIEQIKPDDKMKKDNCKTLSNYQKTSDFKEISQVDPGCQNSIAVKMNKKISELDKKPENTDNYDDNDEIWHPCNNKIPEDWLGPNDFEIDEFELKEKKNVENYPGQELVNNNKADKNIELLKRFKLIETLTSPVELVLNEINTRRINNQRR</sequence>
<name>A0A9N9D9B5_9GLOM</name>
<dbReference type="AlphaFoldDB" id="A0A9N9D9B5"/>
<evidence type="ECO:0000313" key="1">
    <source>
        <dbReference type="EMBL" id="CAG8627238.1"/>
    </source>
</evidence>
<dbReference type="EMBL" id="CAJVPY010004754">
    <property type="protein sequence ID" value="CAG8627238.1"/>
    <property type="molecule type" value="Genomic_DNA"/>
</dbReference>
<comment type="caution">
    <text evidence="1">The sequence shown here is derived from an EMBL/GenBank/DDBJ whole genome shotgun (WGS) entry which is preliminary data.</text>
</comment>
<keyword evidence="2" id="KW-1185">Reference proteome</keyword>
<gene>
    <name evidence="1" type="ORF">DERYTH_LOCUS8960</name>
</gene>
<accession>A0A9N9D9B5</accession>
<dbReference type="Proteomes" id="UP000789405">
    <property type="component" value="Unassembled WGS sequence"/>
</dbReference>
<protein>
    <submittedName>
        <fullName evidence="1">510_t:CDS:1</fullName>
    </submittedName>
</protein>
<evidence type="ECO:0000313" key="2">
    <source>
        <dbReference type="Proteomes" id="UP000789405"/>
    </source>
</evidence>
<proteinExistence type="predicted"/>